<dbReference type="Proteomes" id="UP000224006">
    <property type="component" value="Chromosome V"/>
</dbReference>
<accession>A0A2A9MC57</accession>
<evidence type="ECO:0000313" key="3">
    <source>
        <dbReference type="Proteomes" id="UP000224006"/>
    </source>
</evidence>
<feature type="region of interest" description="Disordered" evidence="1">
    <location>
        <begin position="70"/>
        <end position="221"/>
    </location>
</feature>
<name>A0A2A9MC57_BESBE</name>
<reference evidence="2 3" key="1">
    <citation type="submission" date="2017-09" db="EMBL/GenBank/DDBJ databases">
        <title>Genome sequencing of Besnoitia besnoiti strain Bb-Ger1.</title>
        <authorList>
            <person name="Schares G."/>
            <person name="Venepally P."/>
            <person name="Lorenzi H.A."/>
        </authorList>
    </citation>
    <scope>NUCLEOTIDE SEQUENCE [LARGE SCALE GENOMIC DNA]</scope>
    <source>
        <strain evidence="2 3">Bb-Ger1</strain>
    </source>
</reference>
<protein>
    <submittedName>
        <fullName evidence="2">Uncharacterized protein</fullName>
    </submittedName>
</protein>
<dbReference type="KEGG" id="bbes:BESB_063360"/>
<dbReference type="RefSeq" id="XP_029219458.1">
    <property type="nucleotide sequence ID" value="XM_029364750.1"/>
</dbReference>
<feature type="compositionally biased region" description="Polar residues" evidence="1">
    <location>
        <begin position="99"/>
        <end position="119"/>
    </location>
</feature>
<feature type="compositionally biased region" description="Polar residues" evidence="1">
    <location>
        <begin position="70"/>
        <end position="81"/>
    </location>
</feature>
<organism evidence="2 3">
    <name type="scientific">Besnoitia besnoiti</name>
    <name type="common">Apicomplexan protozoan</name>
    <dbReference type="NCBI Taxonomy" id="94643"/>
    <lineage>
        <taxon>Eukaryota</taxon>
        <taxon>Sar</taxon>
        <taxon>Alveolata</taxon>
        <taxon>Apicomplexa</taxon>
        <taxon>Conoidasida</taxon>
        <taxon>Coccidia</taxon>
        <taxon>Eucoccidiorida</taxon>
        <taxon>Eimeriorina</taxon>
        <taxon>Sarcocystidae</taxon>
        <taxon>Besnoitia</taxon>
    </lineage>
</organism>
<evidence type="ECO:0000256" key="1">
    <source>
        <dbReference type="SAM" id="MobiDB-lite"/>
    </source>
</evidence>
<keyword evidence="3" id="KW-1185">Reference proteome</keyword>
<dbReference type="VEuPathDB" id="ToxoDB:BESB_063360"/>
<feature type="compositionally biased region" description="Basic residues" evidence="1">
    <location>
        <begin position="212"/>
        <end position="221"/>
    </location>
</feature>
<dbReference type="AlphaFoldDB" id="A0A2A9MC57"/>
<gene>
    <name evidence="2" type="ORF">BESB_063360</name>
</gene>
<dbReference type="EMBL" id="NWUJ01000005">
    <property type="protein sequence ID" value="PFH35449.1"/>
    <property type="molecule type" value="Genomic_DNA"/>
</dbReference>
<comment type="caution">
    <text evidence="2">The sequence shown here is derived from an EMBL/GenBank/DDBJ whole genome shotgun (WGS) entry which is preliminary data.</text>
</comment>
<evidence type="ECO:0000313" key="2">
    <source>
        <dbReference type="EMBL" id="PFH35449.1"/>
    </source>
</evidence>
<dbReference type="GeneID" id="40311264"/>
<proteinExistence type="predicted"/>
<sequence length="221" mass="24051">MVFPSGLRPSATAVVGRRVVSLRLGQQRYYKLLERGFTVSQGPNRFPGVRRLKTIPQSSVLDWFKKRGSSANVDPATQTAPGPTDYGGTRTDISKTVRESGTSSSQNLSDVQFPSSGTPTDREERSKKHAAFPSTHVHGETEGEMDGAERGNNPQDKQITVEGMPQTETGPQPPASADADAREGKSSYPPYMYPMDPDEQPKGPPEPPQKRSSGHHGKHPK</sequence>